<accession>A0A6L2J7G8</accession>
<evidence type="ECO:0000313" key="2">
    <source>
        <dbReference type="EMBL" id="GEU32948.1"/>
    </source>
</evidence>
<reference evidence="2" key="1">
    <citation type="journal article" date="2019" name="Sci. Rep.">
        <title>Draft genome of Tanacetum cinerariifolium, the natural source of mosquito coil.</title>
        <authorList>
            <person name="Yamashiro T."/>
            <person name="Shiraishi A."/>
            <person name="Satake H."/>
            <person name="Nakayama K."/>
        </authorList>
    </citation>
    <scope>NUCLEOTIDE SEQUENCE</scope>
</reference>
<sequence>MKTSIQASMSNQTNELKHTMASFFQMNTAFTSGLGPRPSNTIANSNGELKAITTRRGLVLDGPSVPMPPPFINPEEDERVEETLTDPKLDEYTIKVPPSLFQKVKPPSQRNYVVHQRDPQYLLNHDPTMEMDIILKDSVDEYNLADPNDNLFDTILEMFTDEHTLDYSSPLLYDDFDDDLVELESNNDDAYNDLFDSKEDKINESKILIDELDPSRSSDFLPSPECDSVLYKDFPEVDALPSTNNEDKVFNLGILIHENLSEVIIHVTPDKNVKKISISNASLILEDFNPPLYELPFPK</sequence>
<comment type="caution">
    <text evidence="2">The sequence shown here is derived from an EMBL/GenBank/DDBJ whole genome shotgun (WGS) entry which is preliminary data.</text>
</comment>
<dbReference type="AlphaFoldDB" id="A0A6L2J7G8"/>
<dbReference type="EMBL" id="BKCJ010000411">
    <property type="protein sequence ID" value="GEU32948.1"/>
    <property type="molecule type" value="Genomic_DNA"/>
</dbReference>
<protein>
    <recommendedName>
        <fullName evidence="3">Reverse transcriptase domain-containing protein</fullName>
    </recommendedName>
</protein>
<proteinExistence type="predicted"/>
<organism evidence="2">
    <name type="scientific">Tanacetum cinerariifolium</name>
    <name type="common">Dalmatian daisy</name>
    <name type="synonym">Chrysanthemum cinerariifolium</name>
    <dbReference type="NCBI Taxonomy" id="118510"/>
    <lineage>
        <taxon>Eukaryota</taxon>
        <taxon>Viridiplantae</taxon>
        <taxon>Streptophyta</taxon>
        <taxon>Embryophyta</taxon>
        <taxon>Tracheophyta</taxon>
        <taxon>Spermatophyta</taxon>
        <taxon>Magnoliopsida</taxon>
        <taxon>eudicotyledons</taxon>
        <taxon>Gunneridae</taxon>
        <taxon>Pentapetalae</taxon>
        <taxon>asterids</taxon>
        <taxon>campanulids</taxon>
        <taxon>Asterales</taxon>
        <taxon>Asteraceae</taxon>
        <taxon>Asteroideae</taxon>
        <taxon>Anthemideae</taxon>
        <taxon>Anthemidinae</taxon>
        <taxon>Tanacetum</taxon>
    </lineage>
</organism>
<name>A0A6L2J7G8_TANCI</name>
<gene>
    <name evidence="2" type="ORF">Tci_004926</name>
</gene>
<evidence type="ECO:0008006" key="3">
    <source>
        <dbReference type="Google" id="ProtNLM"/>
    </source>
</evidence>
<evidence type="ECO:0000256" key="1">
    <source>
        <dbReference type="SAM" id="MobiDB-lite"/>
    </source>
</evidence>
<feature type="region of interest" description="Disordered" evidence="1">
    <location>
        <begin position="59"/>
        <end position="78"/>
    </location>
</feature>